<keyword evidence="5 8" id="KW-1133">Transmembrane helix</keyword>
<dbReference type="EMBL" id="JBHLYR010000038">
    <property type="protein sequence ID" value="MFB9992830.1"/>
    <property type="molecule type" value="Genomic_DNA"/>
</dbReference>
<evidence type="ECO:0000313" key="11">
    <source>
        <dbReference type="Proteomes" id="UP001589733"/>
    </source>
</evidence>
<keyword evidence="6 8" id="KW-0472">Membrane</keyword>
<reference evidence="10 11" key="1">
    <citation type="submission" date="2024-09" db="EMBL/GenBank/DDBJ databases">
        <authorList>
            <person name="Sun Q."/>
            <person name="Mori K."/>
        </authorList>
    </citation>
    <scope>NUCLEOTIDE SEQUENCE [LARGE SCALE GENOMIC DNA]</scope>
    <source>
        <strain evidence="10 11">JCM 13503</strain>
    </source>
</reference>
<evidence type="ECO:0000256" key="1">
    <source>
        <dbReference type="ARBA" id="ARBA00004651"/>
    </source>
</evidence>
<comment type="caution">
    <text evidence="10">The sequence shown here is derived from an EMBL/GenBank/DDBJ whole genome shotgun (WGS) entry which is preliminary data.</text>
</comment>
<feature type="domain" description="CN hydrolase" evidence="9">
    <location>
        <begin position="77"/>
        <end position="306"/>
    </location>
</feature>
<keyword evidence="3" id="KW-0808">Transferase</keyword>
<evidence type="ECO:0000256" key="6">
    <source>
        <dbReference type="ARBA" id="ARBA00023136"/>
    </source>
</evidence>
<keyword evidence="7" id="KW-0012">Acyltransferase</keyword>
<evidence type="ECO:0000256" key="4">
    <source>
        <dbReference type="ARBA" id="ARBA00022692"/>
    </source>
</evidence>
<feature type="transmembrane region" description="Helical" evidence="8">
    <location>
        <begin position="54"/>
        <end position="70"/>
    </location>
</feature>
<dbReference type="PANTHER" id="PTHR38686">
    <property type="entry name" value="APOLIPOPROTEIN N-ACYLTRANSFERASE"/>
    <property type="match status" value="1"/>
</dbReference>
<dbReference type="InterPro" id="IPR036526">
    <property type="entry name" value="C-N_Hydrolase_sf"/>
</dbReference>
<dbReference type="Pfam" id="PF00795">
    <property type="entry name" value="CN_hydrolase"/>
    <property type="match status" value="1"/>
</dbReference>
<evidence type="ECO:0000259" key="9">
    <source>
        <dbReference type="PROSITE" id="PS50263"/>
    </source>
</evidence>
<organism evidence="10 11">
    <name type="scientific">Deinococcus oregonensis</name>
    <dbReference type="NCBI Taxonomy" id="1805970"/>
    <lineage>
        <taxon>Bacteria</taxon>
        <taxon>Thermotogati</taxon>
        <taxon>Deinococcota</taxon>
        <taxon>Deinococci</taxon>
        <taxon>Deinococcales</taxon>
        <taxon>Deinococcaceae</taxon>
        <taxon>Deinococcus</taxon>
    </lineage>
</organism>
<evidence type="ECO:0000256" key="5">
    <source>
        <dbReference type="ARBA" id="ARBA00022989"/>
    </source>
</evidence>
<evidence type="ECO:0000256" key="8">
    <source>
        <dbReference type="SAM" id="Phobius"/>
    </source>
</evidence>
<keyword evidence="4 8" id="KW-0812">Transmembrane</keyword>
<evidence type="ECO:0000256" key="7">
    <source>
        <dbReference type="ARBA" id="ARBA00023315"/>
    </source>
</evidence>
<sequence>MLAGSPILGAYQNVSTPGMLLPGPWLVLLGPYTGLALVLLMAAYTDFKVWRSRWIYFCLSGFLILSHSFTSEITSLARQAIQPRKSPIPVLALSTGYSREMTERRVDQWAARDKALSQFVHRYNDQAPAQLVVLPELARYALGFEGLGFRNSIALSSNTVYGAVERGVLGYYNVLYQGAGSEPVYRKHTLVPLEETNWLLPGIPPNVVEINSLKIGALICLEGIFRSNTGSLSMKGAKFIIVPSDNRQYWAYNFQSLAIKIAAYSSGLPVIISNESGGSVIQNVDGEVVAQGKWNEPNALFGRIEAGSPTLYARWGDWPWLLLILLAVWYLKIAKLRQNRSAS</sequence>
<dbReference type="PROSITE" id="PS50263">
    <property type="entry name" value="CN_HYDROLASE"/>
    <property type="match status" value="1"/>
</dbReference>
<dbReference type="PANTHER" id="PTHR38686:SF1">
    <property type="entry name" value="APOLIPOPROTEIN N-ACYLTRANSFERASE"/>
    <property type="match status" value="1"/>
</dbReference>
<evidence type="ECO:0000313" key="10">
    <source>
        <dbReference type="EMBL" id="MFB9992830.1"/>
    </source>
</evidence>
<dbReference type="Proteomes" id="UP001589733">
    <property type="component" value="Unassembled WGS sequence"/>
</dbReference>
<keyword evidence="10" id="KW-0378">Hydrolase</keyword>
<dbReference type="SUPFAM" id="SSF56317">
    <property type="entry name" value="Carbon-nitrogen hydrolase"/>
    <property type="match status" value="1"/>
</dbReference>
<keyword evidence="11" id="KW-1185">Reference proteome</keyword>
<dbReference type="InterPro" id="IPR003010">
    <property type="entry name" value="C-N_Hydrolase"/>
</dbReference>
<dbReference type="GO" id="GO:0016787">
    <property type="term" value="F:hydrolase activity"/>
    <property type="evidence" value="ECO:0007669"/>
    <property type="project" value="UniProtKB-KW"/>
</dbReference>
<comment type="subcellular location">
    <subcellularLocation>
        <location evidence="1">Cell membrane</location>
        <topology evidence="1">Multi-pass membrane protein</topology>
    </subcellularLocation>
</comment>
<feature type="transmembrane region" description="Helical" evidence="8">
    <location>
        <begin position="25"/>
        <end position="47"/>
    </location>
</feature>
<dbReference type="RefSeq" id="WP_380010447.1">
    <property type="nucleotide sequence ID" value="NZ_JBHLYR010000038.1"/>
</dbReference>
<accession>A0ABV6AZG6</accession>
<dbReference type="Gene3D" id="3.60.110.10">
    <property type="entry name" value="Carbon-nitrogen hydrolase"/>
    <property type="match status" value="1"/>
</dbReference>
<proteinExistence type="predicted"/>
<dbReference type="InterPro" id="IPR004563">
    <property type="entry name" value="Apolipo_AcylTrfase"/>
</dbReference>
<keyword evidence="2" id="KW-1003">Cell membrane</keyword>
<protein>
    <submittedName>
        <fullName evidence="10">Nitrilase-related carbon-nitrogen hydrolase</fullName>
    </submittedName>
</protein>
<name>A0ABV6AZG6_9DEIO</name>
<evidence type="ECO:0000256" key="2">
    <source>
        <dbReference type="ARBA" id="ARBA00022475"/>
    </source>
</evidence>
<evidence type="ECO:0000256" key="3">
    <source>
        <dbReference type="ARBA" id="ARBA00022679"/>
    </source>
</evidence>
<gene>
    <name evidence="10" type="ORF">ACFFLM_12710</name>
</gene>